<protein>
    <recommendedName>
        <fullName evidence="4">WD40 repeat domain-containing protein</fullName>
    </recommendedName>
</protein>
<dbReference type="SUPFAM" id="SSF50998">
    <property type="entry name" value="Quinoprotein alcohol dehydrogenase-like"/>
    <property type="match status" value="1"/>
</dbReference>
<dbReference type="Proteomes" id="UP001482520">
    <property type="component" value="Unassembled WGS sequence"/>
</dbReference>
<evidence type="ECO:0000256" key="1">
    <source>
        <dbReference type="SAM" id="MobiDB-lite"/>
    </source>
</evidence>
<sequence length="382" mass="39717">MTTHHHPTPRTPDPAPVPARAPARVRATVPARRAPGVVRATGLTALAAVTAAVLAALTPVTATALPPVGGGAPTSTVSTATDRAVPTTVLDPGQLERGAGPRVPRVLGTSIVDGSLEVPVDADEIDLLGPAGDDYVVVAYDASGGVVERVSPDGSTRVLRESGIGLYELSSDGSQLFDVVTRGRDRTVVRVLDTTTGEVTARRGFPGFVDVLDAADGVAVLGGTAPRRTVSWDTATDETTRIVSRQGYRADLAADRLSTFSGDPYDGGCSRITPLSDPARTLWRSCDDIEVAASPGAGRLLTVPLLLDGPLGQVDARRPDGRLLATYGTRGTLGPLVWEDDRTALITVHGVRRTAVVRCTVAGPAEDRTCERATRLIPTPGL</sequence>
<reference evidence="2 3" key="1">
    <citation type="submission" date="2024-02" db="EMBL/GenBank/DDBJ databases">
        <title>Full genome sequence of Nocardioides kribbensis.</title>
        <authorList>
            <person name="Poletto B.L."/>
            <person name="Silva G."/>
            <person name="Galante D."/>
            <person name="Campos K.R."/>
            <person name="Santos M.B.N."/>
            <person name="Sacchi C.T."/>
        </authorList>
    </citation>
    <scope>NUCLEOTIDE SEQUENCE [LARGE SCALE GENOMIC DNA]</scope>
    <source>
        <strain evidence="2 3">O4R</strain>
    </source>
</reference>
<feature type="region of interest" description="Disordered" evidence="1">
    <location>
        <begin position="1"/>
        <end position="22"/>
    </location>
</feature>
<dbReference type="RefSeq" id="WP_349805359.1">
    <property type="nucleotide sequence ID" value="NZ_JBEGDP010000025.1"/>
</dbReference>
<proteinExistence type="predicted"/>
<dbReference type="EMBL" id="JBEGDP010000025">
    <property type="protein sequence ID" value="MEQ7848974.1"/>
    <property type="molecule type" value="Genomic_DNA"/>
</dbReference>
<evidence type="ECO:0008006" key="4">
    <source>
        <dbReference type="Google" id="ProtNLM"/>
    </source>
</evidence>
<comment type="caution">
    <text evidence="2">The sequence shown here is derived from an EMBL/GenBank/DDBJ whole genome shotgun (WGS) entry which is preliminary data.</text>
</comment>
<name>A0ABV1P2L1_9ACTN</name>
<gene>
    <name evidence="2" type="ORF">V6R90_16975</name>
</gene>
<evidence type="ECO:0000313" key="3">
    <source>
        <dbReference type="Proteomes" id="UP001482520"/>
    </source>
</evidence>
<organism evidence="2 3">
    <name type="scientific">Nocardioides kribbensis</name>
    <dbReference type="NCBI Taxonomy" id="305517"/>
    <lineage>
        <taxon>Bacteria</taxon>
        <taxon>Bacillati</taxon>
        <taxon>Actinomycetota</taxon>
        <taxon>Actinomycetes</taxon>
        <taxon>Propionibacteriales</taxon>
        <taxon>Nocardioidaceae</taxon>
        <taxon>Nocardioides</taxon>
    </lineage>
</organism>
<accession>A0ABV1P2L1</accession>
<keyword evidence="3" id="KW-1185">Reference proteome</keyword>
<dbReference type="InterPro" id="IPR011047">
    <property type="entry name" value="Quinoprotein_ADH-like_sf"/>
</dbReference>
<feature type="compositionally biased region" description="Pro residues" evidence="1">
    <location>
        <begin position="9"/>
        <end position="19"/>
    </location>
</feature>
<evidence type="ECO:0000313" key="2">
    <source>
        <dbReference type="EMBL" id="MEQ7848974.1"/>
    </source>
</evidence>